<accession>A0ABC8RND2</accession>
<organism evidence="4 5">
    <name type="scientific">Ilex paraguariensis</name>
    <name type="common">yerba mate</name>
    <dbReference type="NCBI Taxonomy" id="185542"/>
    <lineage>
        <taxon>Eukaryota</taxon>
        <taxon>Viridiplantae</taxon>
        <taxon>Streptophyta</taxon>
        <taxon>Embryophyta</taxon>
        <taxon>Tracheophyta</taxon>
        <taxon>Spermatophyta</taxon>
        <taxon>Magnoliopsida</taxon>
        <taxon>eudicotyledons</taxon>
        <taxon>Gunneridae</taxon>
        <taxon>Pentapetalae</taxon>
        <taxon>asterids</taxon>
        <taxon>campanulids</taxon>
        <taxon>Aquifoliales</taxon>
        <taxon>Aquifoliaceae</taxon>
        <taxon>Ilex</taxon>
    </lineage>
</organism>
<dbReference type="Gene3D" id="3.40.50.1820">
    <property type="entry name" value="alpha/beta hydrolase"/>
    <property type="match status" value="1"/>
</dbReference>
<protein>
    <recommendedName>
        <fullName evidence="3">AB hydrolase-1 domain-containing protein</fullName>
    </recommendedName>
</protein>
<feature type="domain" description="AB hydrolase-1" evidence="3">
    <location>
        <begin position="27"/>
        <end position="261"/>
    </location>
</feature>
<dbReference type="Pfam" id="PF12697">
    <property type="entry name" value="Abhydrolase_6"/>
    <property type="match status" value="1"/>
</dbReference>
<dbReference type="PANTHER" id="PTHR43039">
    <property type="entry name" value="ESTERASE-RELATED"/>
    <property type="match status" value="1"/>
</dbReference>
<dbReference type="Proteomes" id="UP001642360">
    <property type="component" value="Unassembled WGS sequence"/>
</dbReference>
<evidence type="ECO:0000256" key="1">
    <source>
        <dbReference type="ARBA" id="ARBA00008645"/>
    </source>
</evidence>
<dbReference type="FunFam" id="3.40.50.1820:FF:000042">
    <property type="entry name" value="probable strigolactone esterase DAD2"/>
    <property type="match status" value="1"/>
</dbReference>
<reference evidence="4 5" key="1">
    <citation type="submission" date="2024-02" db="EMBL/GenBank/DDBJ databases">
        <authorList>
            <person name="Vignale AGUSTIN F."/>
            <person name="Sosa J E."/>
            <person name="Modenutti C."/>
        </authorList>
    </citation>
    <scope>NUCLEOTIDE SEQUENCE [LARGE SCALE GENOMIC DNA]</scope>
</reference>
<evidence type="ECO:0000259" key="3">
    <source>
        <dbReference type="Pfam" id="PF12697"/>
    </source>
</evidence>
<proteinExistence type="inferred from homology"/>
<name>A0ABC8RND2_9AQUA</name>
<keyword evidence="2" id="KW-0378">Hydrolase</keyword>
<comment type="similarity">
    <text evidence="1">Belongs to the AB hydrolase superfamily.</text>
</comment>
<evidence type="ECO:0000313" key="4">
    <source>
        <dbReference type="EMBL" id="CAK9145937.1"/>
    </source>
</evidence>
<dbReference type="EMBL" id="CAUOFW020001514">
    <property type="protein sequence ID" value="CAK9145937.1"/>
    <property type="molecule type" value="Genomic_DNA"/>
</dbReference>
<dbReference type="InterPro" id="IPR029058">
    <property type="entry name" value="AB_hydrolase_fold"/>
</dbReference>
<keyword evidence="5" id="KW-1185">Reference proteome</keyword>
<sequence>MDAMSECRVGLVEALNTRVYGNGTQTLVLSHGFGCDQTVWHYLIPVLAYYFRVVVFDLVFSSKVDPKLYDAQRYSDFSSYAQDLTSILDKLHLQKTIFLGHSMSAMIGCIAATERPDLFEHLILLSGSPRYLNTEGYYGGFNRSELDTILSNIQHNYSGWIKAFAPQAVGVKNTAAVAEFEHSLGRMKPEIVLSVAKTVYLSDERRVLPRVHVPSTIILSEEDIVAPLSVAFYMKGRLGAPARIKILKTKGHFPQLSAPSQLLLVLKKVLHFDA</sequence>
<evidence type="ECO:0000256" key="2">
    <source>
        <dbReference type="ARBA" id="ARBA00022801"/>
    </source>
</evidence>
<gene>
    <name evidence="4" type="ORF">ILEXP_LOCUS13754</name>
</gene>
<dbReference type="AlphaFoldDB" id="A0ABC8RND2"/>
<dbReference type="SUPFAM" id="SSF53474">
    <property type="entry name" value="alpha/beta-Hydrolases"/>
    <property type="match status" value="1"/>
</dbReference>
<dbReference type="GO" id="GO:0016787">
    <property type="term" value="F:hydrolase activity"/>
    <property type="evidence" value="ECO:0007669"/>
    <property type="project" value="UniProtKB-KW"/>
</dbReference>
<dbReference type="InterPro" id="IPR000073">
    <property type="entry name" value="AB_hydrolase_1"/>
</dbReference>
<comment type="caution">
    <text evidence="4">The sequence shown here is derived from an EMBL/GenBank/DDBJ whole genome shotgun (WGS) entry which is preliminary data.</text>
</comment>
<evidence type="ECO:0000313" key="5">
    <source>
        <dbReference type="Proteomes" id="UP001642360"/>
    </source>
</evidence>